<keyword evidence="2" id="KW-1185">Reference proteome</keyword>
<sequence length="85" mass="9427">MPREDAQRVHRMCATCAQDAQQLSTETGASLEAKGSYAGVQSARKMRNAHRQVVGSSCQLAENVLEWVYDMAKRFLSNPWVVGRG</sequence>
<protein>
    <submittedName>
        <fullName evidence="1">Uncharacterized protein</fullName>
    </submittedName>
</protein>
<accession>A0A314ZMH1</accession>
<proteinExistence type="predicted"/>
<evidence type="ECO:0000313" key="1">
    <source>
        <dbReference type="EMBL" id="PQQ03136.1"/>
    </source>
</evidence>
<comment type="caution">
    <text evidence="1">The sequence shown here is derived from an EMBL/GenBank/DDBJ whole genome shotgun (WGS) entry which is preliminary data.</text>
</comment>
<name>A0A314ZMH1_PRUYE</name>
<gene>
    <name evidence="1" type="ORF">Pyn_34442</name>
</gene>
<organism evidence="1 2">
    <name type="scientific">Prunus yedoensis var. nudiflora</name>
    <dbReference type="NCBI Taxonomy" id="2094558"/>
    <lineage>
        <taxon>Eukaryota</taxon>
        <taxon>Viridiplantae</taxon>
        <taxon>Streptophyta</taxon>
        <taxon>Embryophyta</taxon>
        <taxon>Tracheophyta</taxon>
        <taxon>Spermatophyta</taxon>
        <taxon>Magnoliopsida</taxon>
        <taxon>eudicotyledons</taxon>
        <taxon>Gunneridae</taxon>
        <taxon>Pentapetalae</taxon>
        <taxon>rosids</taxon>
        <taxon>fabids</taxon>
        <taxon>Rosales</taxon>
        <taxon>Rosaceae</taxon>
        <taxon>Amygdaloideae</taxon>
        <taxon>Amygdaleae</taxon>
        <taxon>Prunus</taxon>
    </lineage>
</organism>
<evidence type="ECO:0000313" key="2">
    <source>
        <dbReference type="Proteomes" id="UP000250321"/>
    </source>
</evidence>
<dbReference type="EMBL" id="PJQY01001379">
    <property type="protein sequence ID" value="PQQ03136.1"/>
    <property type="molecule type" value="Genomic_DNA"/>
</dbReference>
<dbReference type="AlphaFoldDB" id="A0A314ZMH1"/>
<reference evidence="1 2" key="1">
    <citation type="submission" date="2018-02" db="EMBL/GenBank/DDBJ databases">
        <title>Draft genome of wild Prunus yedoensis var. nudiflora.</title>
        <authorList>
            <person name="Baek S."/>
            <person name="Kim J.-H."/>
            <person name="Choi K."/>
            <person name="Kim G.-B."/>
            <person name="Cho A."/>
            <person name="Jang H."/>
            <person name="Shin C.-H."/>
            <person name="Yu H.-J."/>
            <person name="Mun J.-H."/>
        </authorList>
    </citation>
    <scope>NUCLEOTIDE SEQUENCE [LARGE SCALE GENOMIC DNA]</scope>
    <source>
        <strain evidence="2">cv. Jeju island</strain>
        <tissue evidence="1">Leaf</tissue>
    </source>
</reference>
<dbReference type="Proteomes" id="UP000250321">
    <property type="component" value="Unassembled WGS sequence"/>
</dbReference>